<organism evidence="2">
    <name type="scientific">Ixodes ricinus</name>
    <name type="common">Common tick</name>
    <name type="synonym">Acarus ricinus</name>
    <dbReference type="NCBI Taxonomy" id="34613"/>
    <lineage>
        <taxon>Eukaryota</taxon>
        <taxon>Metazoa</taxon>
        <taxon>Ecdysozoa</taxon>
        <taxon>Arthropoda</taxon>
        <taxon>Chelicerata</taxon>
        <taxon>Arachnida</taxon>
        <taxon>Acari</taxon>
        <taxon>Parasitiformes</taxon>
        <taxon>Ixodida</taxon>
        <taxon>Ixodoidea</taxon>
        <taxon>Ixodidae</taxon>
        <taxon>Ixodinae</taxon>
        <taxon>Ixodes</taxon>
    </lineage>
</organism>
<name>A0A6B0UTY4_IXORI</name>
<feature type="signal peptide" evidence="1">
    <location>
        <begin position="1"/>
        <end position="32"/>
    </location>
</feature>
<accession>A0A6B0UTY4</accession>
<protein>
    <submittedName>
        <fullName evidence="2">Putative secreted protein</fullName>
    </submittedName>
</protein>
<feature type="chain" id="PRO_5025568849" evidence="1">
    <location>
        <begin position="33"/>
        <end position="142"/>
    </location>
</feature>
<dbReference type="EMBL" id="GIFC01011103">
    <property type="protein sequence ID" value="MXU93186.1"/>
    <property type="molecule type" value="Transcribed_RNA"/>
</dbReference>
<evidence type="ECO:0000313" key="2">
    <source>
        <dbReference type="EMBL" id="MXU93186.1"/>
    </source>
</evidence>
<reference evidence="2" key="1">
    <citation type="submission" date="2019-12" db="EMBL/GenBank/DDBJ databases">
        <title>An insight into the sialome of adult female Ixodes ricinus ticks feeding for 6 days.</title>
        <authorList>
            <person name="Perner J."/>
            <person name="Ribeiro J.M.C."/>
        </authorList>
    </citation>
    <scope>NUCLEOTIDE SEQUENCE</scope>
    <source>
        <strain evidence="2">Semi-engorged</strain>
        <tissue evidence="2">Salivary glands</tissue>
    </source>
</reference>
<proteinExistence type="predicted"/>
<keyword evidence="1" id="KW-0732">Signal</keyword>
<evidence type="ECO:0000256" key="1">
    <source>
        <dbReference type="SAM" id="SignalP"/>
    </source>
</evidence>
<sequence length="142" mass="14936">MTGLLSSCPSLACFSLSSLLFACSLSLSACSAFLCSVSRSSFTLFASARFFSSIACCLRPSAASSSLFLTTSSKAVVPPFIRFSICCNISCILLVSVVRTLCSMFAACSVLLPAQVLAFGKFLNRSSGGALYFFSHSLSPVR</sequence>
<dbReference type="AlphaFoldDB" id="A0A6B0UTY4"/>